<gene>
    <name evidence="1" type="ORF">L210DRAFT_3421016</name>
</gene>
<reference evidence="1" key="2">
    <citation type="journal article" date="2020" name="Nat. Commun.">
        <title>Large-scale genome sequencing of mycorrhizal fungi provides insights into the early evolution of symbiotic traits.</title>
        <authorList>
            <person name="Miyauchi S."/>
            <person name="Kiss E."/>
            <person name="Kuo A."/>
            <person name="Drula E."/>
            <person name="Kohler A."/>
            <person name="Sanchez-Garcia M."/>
            <person name="Morin E."/>
            <person name="Andreopoulos B."/>
            <person name="Barry K.W."/>
            <person name="Bonito G."/>
            <person name="Buee M."/>
            <person name="Carver A."/>
            <person name="Chen C."/>
            <person name="Cichocki N."/>
            <person name="Clum A."/>
            <person name="Culley D."/>
            <person name="Crous P.W."/>
            <person name="Fauchery L."/>
            <person name="Girlanda M."/>
            <person name="Hayes R.D."/>
            <person name="Keri Z."/>
            <person name="LaButti K."/>
            <person name="Lipzen A."/>
            <person name="Lombard V."/>
            <person name="Magnuson J."/>
            <person name="Maillard F."/>
            <person name="Murat C."/>
            <person name="Nolan M."/>
            <person name="Ohm R.A."/>
            <person name="Pangilinan J."/>
            <person name="Pereira M.F."/>
            <person name="Perotto S."/>
            <person name="Peter M."/>
            <person name="Pfister S."/>
            <person name="Riley R."/>
            <person name="Sitrit Y."/>
            <person name="Stielow J.B."/>
            <person name="Szollosi G."/>
            <person name="Zifcakova L."/>
            <person name="Stursova M."/>
            <person name="Spatafora J.W."/>
            <person name="Tedersoo L."/>
            <person name="Vaario L.M."/>
            <person name="Yamada A."/>
            <person name="Yan M."/>
            <person name="Wang P."/>
            <person name="Xu J."/>
            <person name="Bruns T."/>
            <person name="Baldrian P."/>
            <person name="Vilgalys R."/>
            <person name="Dunand C."/>
            <person name="Henrissat B."/>
            <person name="Grigoriev I.V."/>
            <person name="Hibbett D."/>
            <person name="Nagy L.G."/>
            <person name="Martin F.M."/>
        </authorList>
    </citation>
    <scope>NUCLEOTIDE SEQUENCE</scope>
    <source>
        <strain evidence="1">BED1</strain>
    </source>
</reference>
<sequence>MALPSCVLSQTRAEKNQHKDCPPLDDERVAGILQEYHSRSLANKKLISKLLLAEHGVCMSEAAVTRRRKSLGLHGSRTISHALSANVKRQLVLDQTAKDPARHQGPDLIKEGVAFDRGVRISRGFVTAEMRQHGPAGFKIRDPTAKKIPRRPLVALGPHHEWSGGGHGKLSSVGFPIWGIRDKRSGKWLGLWAVPNNRLKTAIAYLYLSTTEGVGGMPLQTTTGCGSPHPRSLLRTNTHCFFFFIGMY</sequence>
<evidence type="ECO:0000313" key="2">
    <source>
        <dbReference type="Proteomes" id="UP001194468"/>
    </source>
</evidence>
<dbReference type="Proteomes" id="UP001194468">
    <property type="component" value="Unassembled WGS sequence"/>
</dbReference>
<evidence type="ECO:0000313" key="1">
    <source>
        <dbReference type="EMBL" id="KAF8425816.1"/>
    </source>
</evidence>
<dbReference type="AlphaFoldDB" id="A0AAD4BFZ7"/>
<accession>A0AAD4BFZ7</accession>
<dbReference type="EMBL" id="WHUW01000091">
    <property type="protein sequence ID" value="KAF8425816.1"/>
    <property type="molecule type" value="Genomic_DNA"/>
</dbReference>
<reference evidence="1" key="1">
    <citation type="submission" date="2019-10" db="EMBL/GenBank/DDBJ databases">
        <authorList>
            <consortium name="DOE Joint Genome Institute"/>
            <person name="Kuo A."/>
            <person name="Miyauchi S."/>
            <person name="Kiss E."/>
            <person name="Drula E."/>
            <person name="Kohler A."/>
            <person name="Sanchez-Garcia M."/>
            <person name="Andreopoulos B."/>
            <person name="Barry K.W."/>
            <person name="Bonito G."/>
            <person name="Buee M."/>
            <person name="Carver A."/>
            <person name="Chen C."/>
            <person name="Cichocki N."/>
            <person name="Clum A."/>
            <person name="Culley D."/>
            <person name="Crous P.W."/>
            <person name="Fauchery L."/>
            <person name="Girlanda M."/>
            <person name="Hayes R."/>
            <person name="Keri Z."/>
            <person name="LaButti K."/>
            <person name="Lipzen A."/>
            <person name="Lombard V."/>
            <person name="Magnuson J."/>
            <person name="Maillard F."/>
            <person name="Morin E."/>
            <person name="Murat C."/>
            <person name="Nolan M."/>
            <person name="Ohm R."/>
            <person name="Pangilinan J."/>
            <person name="Pereira M."/>
            <person name="Perotto S."/>
            <person name="Peter M."/>
            <person name="Riley R."/>
            <person name="Sitrit Y."/>
            <person name="Stielow B."/>
            <person name="Szollosi G."/>
            <person name="Zifcakova L."/>
            <person name="Stursova M."/>
            <person name="Spatafora J.W."/>
            <person name="Tedersoo L."/>
            <person name="Vaario L.-M."/>
            <person name="Yamada A."/>
            <person name="Yan M."/>
            <person name="Wang P."/>
            <person name="Xu J."/>
            <person name="Bruns T."/>
            <person name="Baldrian P."/>
            <person name="Vilgalys R."/>
            <person name="Henrissat B."/>
            <person name="Grigoriev I.V."/>
            <person name="Hibbett D."/>
            <person name="Nagy L.G."/>
            <person name="Martin F.M."/>
        </authorList>
    </citation>
    <scope>NUCLEOTIDE SEQUENCE</scope>
    <source>
        <strain evidence="1">BED1</strain>
    </source>
</reference>
<name>A0AAD4BFZ7_BOLED</name>
<keyword evidence="2" id="KW-1185">Reference proteome</keyword>
<dbReference type="PANTHER" id="PTHR46177">
    <property type="entry name" value="INTEGRASE CATALYTIC DOMAIN-CONTAINING PROTEIN"/>
    <property type="match status" value="1"/>
</dbReference>
<proteinExistence type="predicted"/>
<dbReference type="PANTHER" id="PTHR46177:SF1">
    <property type="entry name" value="INTEGRASE CATALYTIC DOMAIN-CONTAINING PROTEIN"/>
    <property type="match status" value="1"/>
</dbReference>
<organism evidence="1 2">
    <name type="scientific">Boletus edulis BED1</name>
    <dbReference type="NCBI Taxonomy" id="1328754"/>
    <lineage>
        <taxon>Eukaryota</taxon>
        <taxon>Fungi</taxon>
        <taxon>Dikarya</taxon>
        <taxon>Basidiomycota</taxon>
        <taxon>Agaricomycotina</taxon>
        <taxon>Agaricomycetes</taxon>
        <taxon>Agaricomycetidae</taxon>
        <taxon>Boletales</taxon>
        <taxon>Boletineae</taxon>
        <taxon>Boletaceae</taxon>
        <taxon>Boletoideae</taxon>
        <taxon>Boletus</taxon>
    </lineage>
</organism>
<comment type="caution">
    <text evidence="1">The sequence shown here is derived from an EMBL/GenBank/DDBJ whole genome shotgun (WGS) entry which is preliminary data.</text>
</comment>
<protein>
    <submittedName>
        <fullName evidence="1">Uncharacterized protein</fullName>
    </submittedName>
</protein>